<evidence type="ECO:0000313" key="3">
    <source>
        <dbReference type="Proteomes" id="UP000095594"/>
    </source>
</evidence>
<gene>
    <name evidence="2" type="primary">bglK_3</name>
    <name evidence="2" type="ORF">ERS852471_02312</name>
</gene>
<evidence type="ECO:0000256" key="1">
    <source>
        <dbReference type="ARBA" id="ARBA00006479"/>
    </source>
</evidence>
<reference evidence="2 3" key="1">
    <citation type="submission" date="2015-09" db="EMBL/GenBank/DDBJ databases">
        <authorList>
            <consortium name="Pathogen Informatics"/>
        </authorList>
    </citation>
    <scope>NUCLEOTIDE SEQUENCE [LARGE SCALE GENOMIC DNA]</scope>
    <source>
        <strain evidence="2 3">2789STDY5834856</strain>
    </source>
</reference>
<dbReference type="GO" id="GO:0047700">
    <property type="term" value="F:beta-glucoside kinase activity"/>
    <property type="evidence" value="ECO:0007669"/>
    <property type="project" value="UniProtKB-EC"/>
</dbReference>
<dbReference type="PANTHER" id="PTHR18964">
    <property type="entry name" value="ROK (REPRESSOR, ORF, KINASE) FAMILY"/>
    <property type="match status" value="1"/>
</dbReference>
<dbReference type="InterPro" id="IPR000600">
    <property type="entry name" value="ROK"/>
</dbReference>
<protein>
    <submittedName>
        <fullName evidence="2">Sugar kinase</fullName>
        <ecNumber evidence="2">2.7.1.85</ecNumber>
    </submittedName>
</protein>
<dbReference type="InterPro" id="IPR043129">
    <property type="entry name" value="ATPase_NBD"/>
</dbReference>
<dbReference type="Proteomes" id="UP000095594">
    <property type="component" value="Unassembled WGS sequence"/>
</dbReference>
<proteinExistence type="inferred from homology"/>
<keyword evidence="2" id="KW-0418">Kinase</keyword>
<comment type="similarity">
    <text evidence="1">Belongs to the ROK (NagC/XylR) family.</text>
</comment>
<dbReference type="AlphaFoldDB" id="A0A174I1D5"/>
<dbReference type="SUPFAM" id="SSF53067">
    <property type="entry name" value="Actin-like ATPase domain"/>
    <property type="match status" value="1"/>
</dbReference>
<dbReference type="EC" id="2.7.1.85" evidence="2"/>
<dbReference type="EMBL" id="CYZX01000016">
    <property type="protein sequence ID" value="CUO79178.1"/>
    <property type="molecule type" value="Genomic_DNA"/>
</dbReference>
<keyword evidence="2" id="KW-0808">Transferase</keyword>
<dbReference type="CDD" id="cd24152">
    <property type="entry name" value="ASKHA_NBD_ROK-like"/>
    <property type="match status" value="1"/>
</dbReference>
<dbReference type="RefSeq" id="WP_242855939.1">
    <property type="nucleotide sequence ID" value="NZ_CABIXQ010000016.1"/>
</dbReference>
<accession>A0A174I1D5</accession>
<name>A0A174I1D5_9CLOT</name>
<dbReference type="Gene3D" id="3.30.420.40">
    <property type="match status" value="2"/>
</dbReference>
<sequence>MYLGIDIGGTFIKYALIDENNNVVEKWKKPSEMKESKDEFYDYLCDGLENYEYEAIGISAPGVIDSNSNVLSKAAPNVCVMCGTNVNEEVSKRTSKKVCTLNDAKAAGYCEFKIGNGKGTKSSAYFVIGTGIGGCICDDRGVIKGMNGIAGEFSPLLLDYKNGKGKFFATIASMSALIDIYNSKTTECLKYGTDVCEKYLNGDKIAVEAINDWVDNICVGLYNIVLFFNPQVICLGGGISEEDWFIDLVRKKFSSMKVYFMDICTTKIERCLYSNDSNILGAVLYAKENIA</sequence>
<organism evidence="2 3">
    <name type="scientific">Clostridium disporicum</name>
    <dbReference type="NCBI Taxonomy" id="84024"/>
    <lineage>
        <taxon>Bacteria</taxon>
        <taxon>Bacillati</taxon>
        <taxon>Bacillota</taxon>
        <taxon>Clostridia</taxon>
        <taxon>Eubacteriales</taxon>
        <taxon>Clostridiaceae</taxon>
        <taxon>Clostridium</taxon>
    </lineage>
</organism>
<dbReference type="PANTHER" id="PTHR18964:SF165">
    <property type="entry name" value="BETA-GLUCOSIDE KINASE"/>
    <property type="match status" value="1"/>
</dbReference>
<evidence type="ECO:0000313" key="2">
    <source>
        <dbReference type="EMBL" id="CUO79178.1"/>
    </source>
</evidence>
<dbReference type="Pfam" id="PF00480">
    <property type="entry name" value="ROK"/>
    <property type="match status" value="1"/>
</dbReference>